<evidence type="ECO:0000313" key="1">
    <source>
        <dbReference type="Proteomes" id="UP000504615"/>
    </source>
</evidence>
<proteinExistence type="predicted"/>
<name>A0A6I9WQG5_9HYME</name>
<protein>
    <submittedName>
        <fullName evidence="2">Uncharacterized protein LOC105430145 isoform X4</fullName>
    </submittedName>
</protein>
<organism evidence="1 2">
    <name type="scientific">Pogonomyrmex barbatus</name>
    <name type="common">red harvester ant</name>
    <dbReference type="NCBI Taxonomy" id="144034"/>
    <lineage>
        <taxon>Eukaryota</taxon>
        <taxon>Metazoa</taxon>
        <taxon>Ecdysozoa</taxon>
        <taxon>Arthropoda</taxon>
        <taxon>Hexapoda</taxon>
        <taxon>Insecta</taxon>
        <taxon>Pterygota</taxon>
        <taxon>Neoptera</taxon>
        <taxon>Endopterygota</taxon>
        <taxon>Hymenoptera</taxon>
        <taxon>Apocrita</taxon>
        <taxon>Aculeata</taxon>
        <taxon>Formicoidea</taxon>
        <taxon>Formicidae</taxon>
        <taxon>Myrmicinae</taxon>
        <taxon>Pogonomyrmex</taxon>
    </lineage>
</organism>
<dbReference type="AlphaFoldDB" id="A0A6I9WQG5"/>
<gene>
    <name evidence="2" type="primary">LOC105430145</name>
</gene>
<reference evidence="2" key="1">
    <citation type="submission" date="2025-08" db="UniProtKB">
        <authorList>
            <consortium name="RefSeq"/>
        </authorList>
    </citation>
    <scope>IDENTIFICATION</scope>
</reference>
<keyword evidence="1" id="KW-1185">Reference proteome</keyword>
<dbReference type="Proteomes" id="UP000504615">
    <property type="component" value="Unplaced"/>
</dbReference>
<dbReference type="GeneID" id="105430145"/>
<evidence type="ECO:0000313" key="2">
    <source>
        <dbReference type="RefSeq" id="XP_011641824.1"/>
    </source>
</evidence>
<dbReference type="RefSeq" id="XP_011641824.1">
    <property type="nucleotide sequence ID" value="XM_011643522.2"/>
</dbReference>
<sequence length="57" mass="6752">MCKLYISTFHVIDDWPLIAHLTSDALFQRVCLSTSANPVYDFIEEEAMRNEKMHKYE</sequence>
<accession>A0A6I9WQG5</accession>